<accession>M1TQ80</accession>
<dbReference type="PROSITE" id="PS50929">
    <property type="entry name" value="ABC_TM1F"/>
    <property type="match status" value="2"/>
</dbReference>
<dbReference type="InterPro" id="IPR003439">
    <property type="entry name" value="ABC_transporter-like_ATP-bd"/>
</dbReference>
<dbReference type="Pfam" id="PF00664">
    <property type="entry name" value="ABC_membrane"/>
    <property type="match status" value="2"/>
</dbReference>
<dbReference type="CDD" id="cd18546">
    <property type="entry name" value="ABC_6TM_Rv0194_D2_like"/>
    <property type="match status" value="1"/>
</dbReference>
<dbReference type="AlphaFoldDB" id="M1TQ80"/>
<keyword evidence="15" id="KW-1185">Reference proteome</keyword>
<evidence type="ECO:0000256" key="1">
    <source>
        <dbReference type="ARBA" id="ARBA00004429"/>
    </source>
</evidence>
<evidence type="ECO:0000256" key="10">
    <source>
        <dbReference type="ARBA" id="ARBA00023455"/>
    </source>
</evidence>
<dbReference type="GO" id="GO:0005886">
    <property type="term" value="C:plasma membrane"/>
    <property type="evidence" value="ECO:0007669"/>
    <property type="project" value="UniProtKB-SubCell"/>
</dbReference>
<feature type="domain" description="ABC transmembrane type-1" evidence="13">
    <location>
        <begin position="708"/>
        <end position="990"/>
    </location>
</feature>
<dbReference type="STRING" id="1121353.H924_05325"/>
<evidence type="ECO:0000256" key="7">
    <source>
        <dbReference type="ARBA" id="ARBA00022840"/>
    </source>
</evidence>
<dbReference type="Gene3D" id="3.40.50.300">
    <property type="entry name" value="P-loop containing nucleotide triphosphate hydrolases"/>
    <property type="match status" value="2"/>
</dbReference>
<dbReference type="OrthoDB" id="9806127at2"/>
<feature type="domain" description="ABC transporter" evidence="12">
    <location>
        <begin position="370"/>
        <end position="602"/>
    </location>
</feature>
<comment type="similarity">
    <text evidence="10">Belongs to the ABC transporter superfamily. Siderophore-Fe(3+) uptake transporter (SIUT) (TC 3.A.1.21) family.</text>
</comment>
<reference evidence="14 15" key="1">
    <citation type="submission" date="2013-02" db="EMBL/GenBank/DDBJ databases">
        <title>The complete genome sequence of Corynebacterium callunae DSM 20147.</title>
        <authorList>
            <person name="Ruckert C."/>
            <person name="Albersmeier A."/>
            <person name="Kalinowski J."/>
        </authorList>
    </citation>
    <scope>NUCLEOTIDE SEQUENCE [LARGE SCALE GENOMIC DNA]</scope>
    <source>
        <strain evidence="14 15">DSM 20147</strain>
    </source>
</reference>
<feature type="transmembrane region" description="Helical" evidence="11">
    <location>
        <begin position="847"/>
        <end position="865"/>
    </location>
</feature>
<feature type="transmembrane region" description="Helical" evidence="11">
    <location>
        <begin position="164"/>
        <end position="189"/>
    </location>
</feature>
<dbReference type="PANTHER" id="PTHR43394:SF1">
    <property type="entry name" value="ATP-BINDING CASSETTE SUB-FAMILY B MEMBER 10, MITOCHONDRIAL"/>
    <property type="match status" value="1"/>
</dbReference>
<gene>
    <name evidence="14" type="ORF">H924_05325</name>
</gene>
<evidence type="ECO:0000256" key="11">
    <source>
        <dbReference type="SAM" id="Phobius"/>
    </source>
</evidence>
<comment type="subcellular location">
    <subcellularLocation>
        <location evidence="1">Cell inner membrane</location>
        <topology evidence="1">Multi-pass membrane protein</topology>
    </subcellularLocation>
</comment>
<dbReference type="SUPFAM" id="SSF90123">
    <property type="entry name" value="ABC transporter transmembrane region"/>
    <property type="match status" value="2"/>
</dbReference>
<dbReference type="eggNOG" id="COG1132">
    <property type="taxonomic scope" value="Bacteria"/>
</dbReference>
<proteinExistence type="inferred from homology"/>
<feature type="transmembrane region" description="Helical" evidence="11">
    <location>
        <begin position="43"/>
        <end position="68"/>
    </location>
</feature>
<dbReference type="PROSITE" id="PS50893">
    <property type="entry name" value="ABC_TRANSPORTER_2"/>
    <property type="match status" value="2"/>
</dbReference>
<feature type="transmembrane region" description="Helical" evidence="11">
    <location>
        <begin position="928"/>
        <end position="953"/>
    </location>
</feature>
<feature type="transmembrane region" description="Helical" evidence="11">
    <location>
        <begin position="705"/>
        <end position="724"/>
    </location>
</feature>
<evidence type="ECO:0000259" key="12">
    <source>
        <dbReference type="PROSITE" id="PS50893"/>
    </source>
</evidence>
<dbReference type="InterPro" id="IPR011527">
    <property type="entry name" value="ABC1_TM_dom"/>
</dbReference>
<keyword evidence="2" id="KW-0813">Transport</keyword>
<dbReference type="InterPro" id="IPR003593">
    <property type="entry name" value="AAA+_ATPase"/>
</dbReference>
<keyword evidence="8 11" id="KW-1133">Transmembrane helix</keyword>
<dbReference type="PROSITE" id="PS00211">
    <property type="entry name" value="ABC_TRANSPORTER_1"/>
    <property type="match status" value="1"/>
</dbReference>
<dbReference type="InterPro" id="IPR017871">
    <property type="entry name" value="ABC_transporter-like_CS"/>
</dbReference>
<organism evidence="14 15">
    <name type="scientific">Corynebacterium callunae DSM 20147</name>
    <dbReference type="NCBI Taxonomy" id="1121353"/>
    <lineage>
        <taxon>Bacteria</taxon>
        <taxon>Bacillati</taxon>
        <taxon>Actinomycetota</taxon>
        <taxon>Actinomycetes</taxon>
        <taxon>Mycobacteriales</taxon>
        <taxon>Corynebacteriaceae</taxon>
        <taxon>Corynebacterium</taxon>
    </lineage>
</organism>
<evidence type="ECO:0000259" key="13">
    <source>
        <dbReference type="PROSITE" id="PS50929"/>
    </source>
</evidence>
<dbReference type="HOGENOM" id="CLU_000604_17_6_11"/>
<dbReference type="FunFam" id="3.40.50.300:FF:000221">
    <property type="entry name" value="Multidrug ABC transporter ATP-binding protein"/>
    <property type="match status" value="1"/>
</dbReference>
<dbReference type="CDD" id="cd18543">
    <property type="entry name" value="ABC_6TM_Rv0194_D1_like"/>
    <property type="match status" value="1"/>
</dbReference>
<dbReference type="KEGG" id="ccn:H924_05325"/>
<dbReference type="GO" id="GO:0005524">
    <property type="term" value="F:ATP binding"/>
    <property type="evidence" value="ECO:0007669"/>
    <property type="project" value="UniProtKB-KW"/>
</dbReference>
<dbReference type="Gene3D" id="1.20.1560.10">
    <property type="entry name" value="ABC transporter type 1, transmembrane domain"/>
    <property type="match status" value="2"/>
</dbReference>
<dbReference type="EMBL" id="CP004354">
    <property type="protein sequence ID" value="AGG66511.1"/>
    <property type="molecule type" value="Genomic_DNA"/>
</dbReference>
<feature type="transmembrane region" description="Helical" evidence="11">
    <location>
        <begin position="277"/>
        <end position="299"/>
    </location>
</feature>
<dbReference type="Proteomes" id="UP000011760">
    <property type="component" value="Chromosome"/>
</dbReference>
<keyword evidence="3" id="KW-1003">Cell membrane</keyword>
<feature type="transmembrane region" description="Helical" evidence="11">
    <location>
        <begin position="817"/>
        <end position="841"/>
    </location>
</feature>
<evidence type="ECO:0000313" key="15">
    <source>
        <dbReference type="Proteomes" id="UP000011760"/>
    </source>
</evidence>
<dbReference type="PATRIC" id="fig|1121353.3.peg.1090"/>
<dbReference type="SUPFAM" id="SSF52540">
    <property type="entry name" value="P-loop containing nucleoside triphosphate hydrolases"/>
    <property type="match status" value="2"/>
</dbReference>
<keyword evidence="4" id="KW-0997">Cell inner membrane</keyword>
<dbReference type="InterPro" id="IPR027417">
    <property type="entry name" value="P-loop_NTPase"/>
</dbReference>
<dbReference type="GO" id="GO:0005737">
    <property type="term" value="C:cytoplasm"/>
    <property type="evidence" value="ECO:0007669"/>
    <property type="project" value="UniProtKB-ARBA"/>
</dbReference>
<dbReference type="InterPro" id="IPR039421">
    <property type="entry name" value="Type_1_exporter"/>
</dbReference>
<feature type="transmembrane region" description="Helical" evidence="11">
    <location>
        <begin position="88"/>
        <end position="108"/>
    </location>
</feature>
<keyword evidence="7" id="KW-0067">ATP-binding</keyword>
<dbReference type="PANTHER" id="PTHR43394">
    <property type="entry name" value="ATP-DEPENDENT PERMEASE MDL1, MITOCHONDRIAL"/>
    <property type="match status" value="1"/>
</dbReference>
<keyword evidence="9 11" id="KW-0472">Membrane</keyword>
<dbReference type="FunFam" id="3.40.50.300:FF:000604">
    <property type="entry name" value="ABC transporter B family member 28"/>
    <property type="match status" value="1"/>
</dbReference>
<evidence type="ECO:0000256" key="6">
    <source>
        <dbReference type="ARBA" id="ARBA00022741"/>
    </source>
</evidence>
<name>M1TQ80_9CORY</name>
<evidence type="ECO:0000256" key="3">
    <source>
        <dbReference type="ARBA" id="ARBA00022475"/>
    </source>
</evidence>
<feature type="domain" description="ABC transporter" evidence="12">
    <location>
        <begin position="1025"/>
        <end position="1258"/>
    </location>
</feature>
<dbReference type="GO" id="GO:0015421">
    <property type="term" value="F:ABC-type oligopeptide transporter activity"/>
    <property type="evidence" value="ECO:0007669"/>
    <property type="project" value="TreeGrafter"/>
</dbReference>
<evidence type="ECO:0000256" key="8">
    <source>
        <dbReference type="ARBA" id="ARBA00022989"/>
    </source>
</evidence>
<dbReference type="Pfam" id="PF00005">
    <property type="entry name" value="ABC_tran"/>
    <property type="match status" value="2"/>
</dbReference>
<protein>
    <recommendedName>
        <fullName evidence="16">ABC transporter ATP-binding protein</fullName>
    </recommendedName>
</protein>
<feature type="transmembrane region" description="Helical" evidence="11">
    <location>
        <begin position="195"/>
        <end position="215"/>
    </location>
</feature>
<dbReference type="SMART" id="SM00382">
    <property type="entry name" value="AAA"/>
    <property type="match status" value="2"/>
</dbReference>
<keyword evidence="5 11" id="KW-0812">Transmembrane</keyword>
<evidence type="ECO:0000256" key="2">
    <source>
        <dbReference type="ARBA" id="ARBA00022448"/>
    </source>
</evidence>
<evidence type="ECO:0000313" key="14">
    <source>
        <dbReference type="EMBL" id="AGG66511.1"/>
    </source>
</evidence>
<feature type="domain" description="ABC transmembrane type-1" evidence="13">
    <location>
        <begin position="41"/>
        <end position="336"/>
    </location>
</feature>
<evidence type="ECO:0000256" key="9">
    <source>
        <dbReference type="ARBA" id="ARBA00023136"/>
    </source>
</evidence>
<feature type="transmembrane region" description="Helical" evidence="11">
    <location>
        <begin position="305"/>
        <end position="324"/>
    </location>
</feature>
<feature type="transmembrane region" description="Helical" evidence="11">
    <location>
        <begin position="959"/>
        <end position="978"/>
    </location>
</feature>
<evidence type="ECO:0000256" key="4">
    <source>
        <dbReference type="ARBA" id="ARBA00022519"/>
    </source>
</evidence>
<feature type="transmembrane region" description="Helical" evidence="11">
    <location>
        <begin position="744"/>
        <end position="768"/>
    </location>
</feature>
<evidence type="ECO:0000256" key="5">
    <source>
        <dbReference type="ARBA" id="ARBA00022692"/>
    </source>
</evidence>
<evidence type="ECO:0008006" key="16">
    <source>
        <dbReference type="Google" id="ProtNLM"/>
    </source>
</evidence>
<sequence>MSNHATKATSASSATKASTRSPNRIRQLIAVAWERPWLTSLTIISAIAATLFELTLPLLTGGAIDIALGNTGDTLTTTVVERWTPSGLSVLAGVITLIIVLALARYVSQFGRRYTAGKLSIGVQHDIRLHTMRSLQRLDGPGQDNIRTGQVVSRSISDINMVQGLVAMLPMLIGNVIKLVLTLAIMVAISPPLTIIAAILVPLLLWAVALSRRALFASTWSAQQKAADLTTHVEETVTGIRVVKAFAQEDREVEQLEKTARELFAQRMRTARLTARFIPMVEQLPQIALVLNIVAGGYLAMTGHITVGTFVAFSSYLTSLSAVARSLSGMLMRIQLALSSVERIFEVIDLKPSHEDPADPAQLPAGPLGLKFENVEFEGVLNGFDLEIKPGETTVLVGPAGAGKTMAVQLAGGFYQPTSGHISFTHAAGTFPFPQLKDTDIRENLIAVFDEPFLYSTSIRENIAMGIDASDEQIEHAARLAQAHDFIAELPNGYEEVVGERGLTLSGGQRQRIALARAFLAHPRVLVLDDATSAIDASTEDRIFQALRKELSDVTIFIMAHRHSTLELGDRVGLVEKGQLTAYGTLAELSQNQRFAHLMAMGFKEEQAPEFELDDETSHTTSLPAAEQLWPEVKFEKQYRILQPAGGGGGGRGGGRGMAVPATPELLAQIEALPPATEDPKVDVTRLRTSTQGFKLLNLFKQVRWLIAGVIALLLVGVAADLAFPTLMRKAIDNGVQAQDTTTLWVIAIIGAIVVLISWVAAVVNTIITARTGERLLFGLRLRSFVHLLRLSMDYFERTMSGRIMTRMTTDIDNLSSFLQTGLAQTVVSVGTLVGVVAMLALTDLSLALAALSVVPLIVILTLIFRRISSRLYTAAREQSSQVNAVFHESIAGLRTAQMHRMEDKVNANYAHEADEYRRLRVQSQTAIAIYFPGISAISEIAQAGVLGFGAVQVARGEISTGVLVAFVLYMGLMFGPIQQLSQIFDSYQQAAVGFRRITELLATQPSVPDAGTHTGAQSAATQKIELVDVTFGYLDTPILRNVSVDFEPGSTVAIVGPTGAGKSTVVKLISRLYDPNEGSVRAGDINIADFPLKQWRRTIGHVPQEAYLFSGTIAENIAYGDRFASKSTIEAAARRVGALNAIAAIPDGFNHHVGERGRNLSSGQRQLIALARAELIEPEIMLLDEATSTLDPATEMVILNASERVTQGRTSIIVAHRLATASRADRILVVDQGRIIEDGSHETLLSAGGTYARMWHLIG</sequence>
<dbReference type="InterPro" id="IPR036640">
    <property type="entry name" value="ABC1_TM_sf"/>
</dbReference>
<dbReference type="GO" id="GO:0016887">
    <property type="term" value="F:ATP hydrolysis activity"/>
    <property type="evidence" value="ECO:0007669"/>
    <property type="project" value="InterPro"/>
</dbReference>
<keyword evidence="6" id="KW-0547">Nucleotide-binding</keyword>